<sequence length="119" mass="13515">MRQRLADLRPPDSAQTSQNAPQQKDAAGGHLPRRRWSRRIAGNEVLEVKSMLDLRLLDLDCPDRQAELRAEPEVKTCLVDVSLHRTNQELGSSISLQVNTEWVRIRSGGEPRHLRTVSE</sequence>
<dbReference type="OrthoDB" id="6154712at2759"/>
<evidence type="ECO:0000313" key="2">
    <source>
        <dbReference type="EMBL" id="TNN87363.1"/>
    </source>
</evidence>
<dbReference type="Proteomes" id="UP000314294">
    <property type="component" value="Unassembled WGS sequence"/>
</dbReference>
<dbReference type="AlphaFoldDB" id="A0A4Z2JC69"/>
<evidence type="ECO:0000256" key="1">
    <source>
        <dbReference type="SAM" id="MobiDB-lite"/>
    </source>
</evidence>
<evidence type="ECO:0000313" key="3">
    <source>
        <dbReference type="Proteomes" id="UP000314294"/>
    </source>
</evidence>
<feature type="compositionally biased region" description="Basic and acidic residues" evidence="1">
    <location>
        <begin position="1"/>
        <end position="10"/>
    </location>
</feature>
<protein>
    <submittedName>
        <fullName evidence="2">Uncharacterized protein</fullName>
    </submittedName>
</protein>
<comment type="caution">
    <text evidence="2">The sequence shown here is derived from an EMBL/GenBank/DDBJ whole genome shotgun (WGS) entry which is preliminary data.</text>
</comment>
<proteinExistence type="predicted"/>
<dbReference type="EMBL" id="SRLO01000011">
    <property type="protein sequence ID" value="TNN87363.1"/>
    <property type="molecule type" value="Genomic_DNA"/>
</dbReference>
<feature type="region of interest" description="Disordered" evidence="1">
    <location>
        <begin position="1"/>
        <end position="34"/>
    </location>
</feature>
<feature type="compositionally biased region" description="Polar residues" evidence="1">
    <location>
        <begin position="13"/>
        <end position="22"/>
    </location>
</feature>
<organism evidence="2 3">
    <name type="scientific">Liparis tanakae</name>
    <name type="common">Tanaka's snailfish</name>
    <dbReference type="NCBI Taxonomy" id="230148"/>
    <lineage>
        <taxon>Eukaryota</taxon>
        <taxon>Metazoa</taxon>
        <taxon>Chordata</taxon>
        <taxon>Craniata</taxon>
        <taxon>Vertebrata</taxon>
        <taxon>Euteleostomi</taxon>
        <taxon>Actinopterygii</taxon>
        <taxon>Neopterygii</taxon>
        <taxon>Teleostei</taxon>
        <taxon>Neoteleostei</taxon>
        <taxon>Acanthomorphata</taxon>
        <taxon>Eupercaria</taxon>
        <taxon>Perciformes</taxon>
        <taxon>Cottioidei</taxon>
        <taxon>Cottales</taxon>
        <taxon>Liparidae</taxon>
        <taxon>Liparis</taxon>
    </lineage>
</organism>
<gene>
    <name evidence="2" type="ORF">EYF80_002564</name>
</gene>
<name>A0A4Z2JC69_9TELE</name>
<reference evidence="2 3" key="1">
    <citation type="submission" date="2019-03" db="EMBL/GenBank/DDBJ databases">
        <title>First draft genome of Liparis tanakae, snailfish: a comprehensive survey of snailfish specific genes.</title>
        <authorList>
            <person name="Kim W."/>
            <person name="Song I."/>
            <person name="Jeong J.-H."/>
            <person name="Kim D."/>
            <person name="Kim S."/>
            <person name="Ryu S."/>
            <person name="Song J.Y."/>
            <person name="Lee S.K."/>
        </authorList>
    </citation>
    <scope>NUCLEOTIDE SEQUENCE [LARGE SCALE GENOMIC DNA]</scope>
    <source>
        <tissue evidence="2">Muscle</tissue>
    </source>
</reference>
<keyword evidence="3" id="KW-1185">Reference proteome</keyword>
<accession>A0A4Z2JC69</accession>